<reference evidence="1" key="1">
    <citation type="submission" date="2021-03" db="EMBL/GenBank/DDBJ databases">
        <title>Evolutionary priming and transition to the ectomycorrhizal habit in an iconic lineage of mushroom-forming fungi: is preadaptation a requirement?</title>
        <authorList>
            <consortium name="DOE Joint Genome Institute"/>
            <person name="Looney B.P."/>
            <person name="Miyauchi S."/>
            <person name="Morin E."/>
            <person name="Drula E."/>
            <person name="Courty P.E."/>
            <person name="Chicoki N."/>
            <person name="Fauchery L."/>
            <person name="Kohler A."/>
            <person name="Kuo A."/>
            <person name="LaButti K."/>
            <person name="Pangilinan J."/>
            <person name="Lipzen A."/>
            <person name="Riley R."/>
            <person name="Andreopoulos W."/>
            <person name="He G."/>
            <person name="Johnson J."/>
            <person name="Barry K.W."/>
            <person name="Grigoriev I.V."/>
            <person name="Nagy L."/>
            <person name="Hibbett D."/>
            <person name="Henrissat B."/>
            <person name="Matheny P.B."/>
            <person name="Labbe J."/>
            <person name="Martin A.F."/>
        </authorList>
    </citation>
    <scope>NUCLEOTIDE SEQUENCE</scope>
    <source>
        <strain evidence="1">BPL698</strain>
    </source>
</reference>
<keyword evidence="2" id="KW-1185">Reference proteome</keyword>
<protein>
    <submittedName>
        <fullName evidence="1">Uncharacterized protein</fullName>
    </submittedName>
</protein>
<evidence type="ECO:0000313" key="1">
    <source>
        <dbReference type="EMBL" id="KAI9513480.1"/>
    </source>
</evidence>
<dbReference type="EMBL" id="JAGFNK010000001">
    <property type="protein sequence ID" value="KAI9513480.1"/>
    <property type="molecule type" value="Genomic_DNA"/>
</dbReference>
<proteinExistence type="predicted"/>
<dbReference type="Proteomes" id="UP001207468">
    <property type="component" value="Unassembled WGS sequence"/>
</dbReference>
<accession>A0ACC0UQ93</accession>
<sequence length="642" mass="72691">MNVSEEEKVTFLTSMMGDGDPEIAMRVLRKHNGDVQKAATSILEGDTGAEDPWPSDYRNVSTSVVGPSTPPPSKPERDTKSIIDLTGDDERVELRRALHASLSTSAYGPSASQFGPSDRAPDPNWAMVPSNVEQPSGISQDEQNLSRAVQESMRETYNDQERYKTLSFEQLTRKDNRPVAIRPSQGSLVYAALIFQGLYYVPQVRRSIARWRPQPESPNAEFVTPPTSGEDLLLWTLVENYTHMDLAVIGELNLDSCLAALQLSPPAYSTANPGELSYDFLQRVTLTIESWLHKEPAAQTQKWPRLFHFRYGPADAEPDTSPFDQRQDMAIVRVDIRDDDQSADLVSALSARMAHSEVPSKQLVIFEPSDVVTFQLVRYDTLPSYARTTSPPRQPFRYPKHIYLDQYMKENVEITSAKWRQQKEIAERIQSLTLRENALRKHQNVDIFKSLQATLHYYEHVANKENPERAAAIVTQTQKLRKIIARVENELETIQTQKENLKDQLSRYDLRVVFMHDGLYGRTHLYSYVNDNGTWWKTVDWAVTEASYQETVLTDPIGFHLGAGPYMLIYSRAVPEGDRTPPQWPENVVRDVQRHNQLFLEKYAQNTSDTTVISVPSSTTASGFTTPPEVPGIPGEAMDVSN</sequence>
<name>A0ACC0UQ93_9AGAM</name>
<comment type="caution">
    <text evidence="1">The sequence shown here is derived from an EMBL/GenBank/DDBJ whole genome shotgun (WGS) entry which is preliminary data.</text>
</comment>
<gene>
    <name evidence="1" type="ORF">F5148DRAFT_1302495</name>
</gene>
<evidence type="ECO:0000313" key="2">
    <source>
        <dbReference type="Proteomes" id="UP001207468"/>
    </source>
</evidence>
<organism evidence="1 2">
    <name type="scientific">Russula earlei</name>
    <dbReference type="NCBI Taxonomy" id="71964"/>
    <lineage>
        <taxon>Eukaryota</taxon>
        <taxon>Fungi</taxon>
        <taxon>Dikarya</taxon>
        <taxon>Basidiomycota</taxon>
        <taxon>Agaricomycotina</taxon>
        <taxon>Agaricomycetes</taxon>
        <taxon>Russulales</taxon>
        <taxon>Russulaceae</taxon>
        <taxon>Russula</taxon>
    </lineage>
</organism>